<keyword evidence="8" id="KW-1133">Transmembrane helix</keyword>
<dbReference type="PANTHER" id="PTHR33209">
    <property type="entry name" value="PROTEASE 4"/>
    <property type="match status" value="1"/>
</dbReference>
<dbReference type="PIRSF" id="PIRSF001217">
    <property type="entry name" value="Protease_4_SppA"/>
    <property type="match status" value="1"/>
</dbReference>
<evidence type="ECO:0000256" key="6">
    <source>
        <dbReference type="ARBA" id="ARBA00023136"/>
    </source>
</evidence>
<dbReference type="PANTHER" id="PTHR33209:SF1">
    <property type="entry name" value="PEPTIDASE S49 DOMAIN-CONTAINING PROTEIN"/>
    <property type="match status" value="1"/>
</dbReference>
<dbReference type="InterPro" id="IPR004634">
    <property type="entry name" value="Pept_S49_pIV"/>
</dbReference>
<dbReference type="Gene3D" id="6.20.330.10">
    <property type="match status" value="1"/>
</dbReference>
<keyword evidence="3" id="KW-0645">Protease</keyword>
<evidence type="ECO:0000256" key="2">
    <source>
        <dbReference type="ARBA" id="ARBA00008683"/>
    </source>
</evidence>
<evidence type="ECO:0000256" key="4">
    <source>
        <dbReference type="ARBA" id="ARBA00022801"/>
    </source>
</evidence>
<feature type="active site" description="Proton donor/acceptor" evidence="7">
    <location>
        <position position="204"/>
    </location>
</feature>
<protein>
    <submittedName>
        <fullName evidence="10">Signal peptide peptidase SppA</fullName>
    </submittedName>
</protein>
<dbReference type="KEGG" id="dog:HP555_00260"/>
<name>A0A7T6API7_9BACT</name>
<dbReference type="GO" id="GO:0008236">
    <property type="term" value="F:serine-type peptidase activity"/>
    <property type="evidence" value="ECO:0007669"/>
    <property type="project" value="UniProtKB-KW"/>
</dbReference>
<dbReference type="NCBIfam" id="TIGR00706">
    <property type="entry name" value="SppA_dom"/>
    <property type="match status" value="1"/>
</dbReference>
<evidence type="ECO:0000256" key="1">
    <source>
        <dbReference type="ARBA" id="ARBA00004370"/>
    </source>
</evidence>
<dbReference type="SUPFAM" id="SSF52096">
    <property type="entry name" value="ClpP/crotonase"/>
    <property type="match status" value="2"/>
</dbReference>
<evidence type="ECO:0000256" key="7">
    <source>
        <dbReference type="PIRSR" id="PIRSR001217-1"/>
    </source>
</evidence>
<evidence type="ECO:0000256" key="8">
    <source>
        <dbReference type="SAM" id="Phobius"/>
    </source>
</evidence>
<feature type="domain" description="Peptidase S49" evidence="9">
    <location>
        <begin position="136"/>
        <end position="283"/>
    </location>
</feature>
<organism evidence="10 11">
    <name type="scientific">Desulfobulbus oligotrophicus</name>
    <dbReference type="NCBI Taxonomy" id="1909699"/>
    <lineage>
        <taxon>Bacteria</taxon>
        <taxon>Pseudomonadati</taxon>
        <taxon>Thermodesulfobacteriota</taxon>
        <taxon>Desulfobulbia</taxon>
        <taxon>Desulfobulbales</taxon>
        <taxon>Desulfobulbaceae</taxon>
        <taxon>Desulfobulbus</taxon>
    </lineage>
</organism>
<dbReference type="InterPro" id="IPR029045">
    <property type="entry name" value="ClpP/crotonase-like_dom_sf"/>
</dbReference>
<feature type="domain" description="Peptidase S49" evidence="9">
    <location>
        <begin position="393"/>
        <end position="544"/>
    </location>
</feature>
<keyword evidence="5" id="KW-0720">Serine protease</keyword>
<proteinExistence type="inferred from homology"/>
<evidence type="ECO:0000259" key="9">
    <source>
        <dbReference type="Pfam" id="PF01343"/>
    </source>
</evidence>
<feature type="active site" description="Nucleophile" evidence="7">
    <location>
        <position position="410"/>
    </location>
</feature>
<reference evidence="10 11" key="1">
    <citation type="submission" date="2020-05" db="EMBL/GenBank/DDBJ databases">
        <title>Complete genome of Desulfobulbus oligotrophicus.</title>
        <authorList>
            <person name="Podar M."/>
        </authorList>
    </citation>
    <scope>NUCLEOTIDE SEQUENCE [LARGE SCALE GENOMIC DNA]</scope>
    <source>
        <strain evidence="10 11">Prop6</strain>
    </source>
</reference>
<evidence type="ECO:0000313" key="10">
    <source>
        <dbReference type="EMBL" id="QQG64400.1"/>
    </source>
</evidence>
<dbReference type="GO" id="GO:0006465">
    <property type="term" value="P:signal peptide processing"/>
    <property type="evidence" value="ECO:0007669"/>
    <property type="project" value="InterPro"/>
</dbReference>
<keyword evidence="11" id="KW-1185">Reference proteome</keyword>
<dbReference type="CDD" id="cd07023">
    <property type="entry name" value="S49_Sppa_N_C"/>
    <property type="match status" value="1"/>
</dbReference>
<dbReference type="EMBL" id="CP054140">
    <property type="protein sequence ID" value="QQG64400.1"/>
    <property type="molecule type" value="Genomic_DNA"/>
</dbReference>
<evidence type="ECO:0000256" key="3">
    <source>
        <dbReference type="ARBA" id="ARBA00022670"/>
    </source>
</evidence>
<comment type="subcellular location">
    <subcellularLocation>
        <location evidence="1">Membrane</location>
    </subcellularLocation>
</comment>
<evidence type="ECO:0000313" key="11">
    <source>
        <dbReference type="Proteomes" id="UP000596092"/>
    </source>
</evidence>
<dbReference type="InterPro" id="IPR002142">
    <property type="entry name" value="Peptidase_S49"/>
</dbReference>
<keyword evidence="8" id="KW-0812">Transmembrane</keyword>
<dbReference type="RefSeq" id="WP_199263234.1">
    <property type="nucleotide sequence ID" value="NZ_CP054140.1"/>
</dbReference>
<evidence type="ECO:0000256" key="5">
    <source>
        <dbReference type="ARBA" id="ARBA00022825"/>
    </source>
</evidence>
<sequence length="621" mass="68255">MKRFLYLLSRPCVWLWKFLSSGLTVIFNLLVVTLLLAGLALVLYTPKITVQPGSALVLAPEGNIVEVRSPIDPFARVLNRLSGSPFQEETFLQDILDTLQEAADDQRIKMLVLNTNKMGDAGLDQIRTIGAAIDAFKKKDKKVIAVGNNFNQTQYYLASWADSIYLHPMGAVQIRGFSVFRLYVRDMLDKLGINAHVFRVGDYKSAVEPLLRNDMSPEDKEANRLWLNNLWNIYCTDIVTHRKLDLTVFRNNINQTVSQLASVDGDRARLALASGLVDGLKTPLQIDEMLKQMVGLSSDKKSCNHIGFRDYLQTITPSYTKPDKESDLIGIIAVSGNIIPGKGTPQQIGAEDLIKRIRQARQNPRIKAIVLRINSGGGSATASELIREELAAARQDGKVVVVSMGAMAASGGYWLSANADAIVAAPTTLTGSIGIFGMIPTMEKTLAGLGIHGDGIGTTNIAHFGNMATAMGEEEAASWQMDVEQGYQRFINTVARGRSLNVEAVKKIAGGRVWDGETALKIGLVDKLGNLQDAIAEAAKRANVPKENALFIELDPRNYLNRFKKNEQPIETLIRGLFASSPGILQMRQAAEEQLDFIVDSRDPRGLYSHCLFPSPALLFR</sequence>
<dbReference type="GO" id="GO:0016020">
    <property type="term" value="C:membrane"/>
    <property type="evidence" value="ECO:0007669"/>
    <property type="project" value="UniProtKB-SubCell"/>
</dbReference>
<accession>A0A7T6API7</accession>
<dbReference type="Pfam" id="PF01343">
    <property type="entry name" value="Peptidase_S49"/>
    <property type="match status" value="2"/>
</dbReference>
<feature type="transmembrane region" description="Helical" evidence="8">
    <location>
        <begin position="21"/>
        <end position="44"/>
    </location>
</feature>
<gene>
    <name evidence="10" type="primary">sppA</name>
    <name evidence="10" type="ORF">HP555_00260</name>
</gene>
<dbReference type="InterPro" id="IPR004635">
    <property type="entry name" value="Pept_S49_SppA"/>
</dbReference>
<keyword evidence="6 8" id="KW-0472">Membrane</keyword>
<keyword evidence="4" id="KW-0378">Hydrolase</keyword>
<comment type="similarity">
    <text evidence="2">Belongs to the peptidase S49 family.</text>
</comment>
<dbReference type="Proteomes" id="UP000596092">
    <property type="component" value="Chromosome"/>
</dbReference>
<dbReference type="NCBIfam" id="TIGR00705">
    <property type="entry name" value="SppA_67K"/>
    <property type="match status" value="1"/>
</dbReference>
<dbReference type="InterPro" id="IPR047217">
    <property type="entry name" value="S49_SppA_67K_type_N"/>
</dbReference>
<dbReference type="AlphaFoldDB" id="A0A7T6API7"/>
<dbReference type="CDD" id="cd07018">
    <property type="entry name" value="S49_SppA_67K_type"/>
    <property type="match status" value="1"/>
</dbReference>
<dbReference type="InterPro" id="IPR047272">
    <property type="entry name" value="S49_SppA_C"/>
</dbReference>
<dbReference type="Gene3D" id="3.90.226.10">
    <property type="entry name" value="2-enoyl-CoA Hydratase, Chain A, domain 1"/>
    <property type="match status" value="3"/>
</dbReference>